<dbReference type="SUPFAM" id="SSF81383">
    <property type="entry name" value="F-box domain"/>
    <property type="match status" value="1"/>
</dbReference>
<name>A0ABQ8X0P0_PENCH</name>
<dbReference type="InterPro" id="IPR001810">
    <property type="entry name" value="F-box_dom"/>
</dbReference>
<dbReference type="Proteomes" id="UP001220256">
    <property type="component" value="Unassembled WGS sequence"/>
</dbReference>
<evidence type="ECO:0000313" key="2">
    <source>
        <dbReference type="EMBL" id="KAJ5284687.1"/>
    </source>
</evidence>
<dbReference type="PROSITE" id="PS50181">
    <property type="entry name" value="FBOX"/>
    <property type="match status" value="1"/>
</dbReference>
<comment type="caution">
    <text evidence="2">The sequence shown here is derived from an EMBL/GenBank/DDBJ whole genome shotgun (WGS) entry which is preliminary data.</text>
</comment>
<evidence type="ECO:0000313" key="3">
    <source>
        <dbReference type="Proteomes" id="UP001220256"/>
    </source>
</evidence>
<organism evidence="2 3">
    <name type="scientific">Penicillium chrysogenum</name>
    <name type="common">Penicillium notatum</name>
    <dbReference type="NCBI Taxonomy" id="5076"/>
    <lineage>
        <taxon>Eukaryota</taxon>
        <taxon>Fungi</taxon>
        <taxon>Dikarya</taxon>
        <taxon>Ascomycota</taxon>
        <taxon>Pezizomycotina</taxon>
        <taxon>Eurotiomycetes</taxon>
        <taxon>Eurotiomycetidae</taxon>
        <taxon>Eurotiales</taxon>
        <taxon>Aspergillaceae</taxon>
        <taxon>Penicillium</taxon>
        <taxon>Penicillium chrysogenum species complex</taxon>
    </lineage>
</organism>
<keyword evidence="3" id="KW-1185">Reference proteome</keyword>
<gene>
    <name evidence="2" type="ORF">N7505_002667</name>
</gene>
<dbReference type="EMBL" id="JAPVEB010000001">
    <property type="protein sequence ID" value="KAJ5284687.1"/>
    <property type="molecule type" value="Genomic_DNA"/>
</dbReference>
<reference evidence="2 3" key="1">
    <citation type="journal article" date="2023" name="IMA Fungus">
        <title>Comparative genomic study of the Penicillium genus elucidates a diverse pangenome and 15 lateral gene transfer events.</title>
        <authorList>
            <person name="Petersen C."/>
            <person name="Sorensen T."/>
            <person name="Nielsen M.R."/>
            <person name="Sondergaard T.E."/>
            <person name="Sorensen J.L."/>
            <person name="Fitzpatrick D.A."/>
            <person name="Frisvad J.C."/>
            <person name="Nielsen K.L."/>
        </authorList>
    </citation>
    <scope>NUCLEOTIDE SEQUENCE [LARGE SCALE GENOMIC DNA]</scope>
    <source>
        <strain evidence="2 3">IBT 3361</strain>
    </source>
</reference>
<dbReference type="InterPro" id="IPR036047">
    <property type="entry name" value="F-box-like_dom_sf"/>
</dbReference>
<sequence length="202" mass="23372">MGILKLPLEIWHYILDYVDPVDIANINNTAPAIWQCIFKDTKWLEMAKTYPRCPPYQPGQLPSCAPFLIGRKLSSFRPDKQRGFYVVLVTAEFSGDLQYESKQFFESLHPGWKYNEKELEIETASGLIVNIADVIAPDEATVVNKKLLRGRKSHLEYCYYQQDMSIQRVEEVTYHDGTFVLHLTFQGSKREWCLEKKTKGGT</sequence>
<proteinExistence type="predicted"/>
<feature type="domain" description="F-box" evidence="1">
    <location>
        <begin position="1"/>
        <end position="46"/>
    </location>
</feature>
<accession>A0ABQ8X0P0</accession>
<protein>
    <recommendedName>
        <fullName evidence="1">F-box domain-containing protein</fullName>
    </recommendedName>
</protein>
<evidence type="ECO:0000259" key="1">
    <source>
        <dbReference type="PROSITE" id="PS50181"/>
    </source>
</evidence>